<name>X1HKH4_9ZZZZ</name>
<comment type="caution">
    <text evidence="1">The sequence shown here is derived from an EMBL/GenBank/DDBJ whole genome shotgun (WGS) entry which is preliminary data.</text>
</comment>
<feature type="non-terminal residue" evidence="1">
    <location>
        <position position="1"/>
    </location>
</feature>
<evidence type="ECO:0008006" key="2">
    <source>
        <dbReference type="Google" id="ProtNLM"/>
    </source>
</evidence>
<organism evidence="1">
    <name type="scientific">marine sediment metagenome</name>
    <dbReference type="NCBI Taxonomy" id="412755"/>
    <lineage>
        <taxon>unclassified sequences</taxon>
        <taxon>metagenomes</taxon>
        <taxon>ecological metagenomes</taxon>
    </lineage>
</organism>
<reference evidence="1" key="1">
    <citation type="journal article" date="2014" name="Front. Microbiol.">
        <title>High frequency of phylogenetically diverse reductive dehalogenase-homologous genes in deep subseafloor sedimentary metagenomes.</title>
        <authorList>
            <person name="Kawai M."/>
            <person name="Futagami T."/>
            <person name="Toyoda A."/>
            <person name="Takaki Y."/>
            <person name="Nishi S."/>
            <person name="Hori S."/>
            <person name="Arai W."/>
            <person name="Tsubouchi T."/>
            <person name="Morono Y."/>
            <person name="Uchiyama I."/>
            <person name="Ito T."/>
            <person name="Fujiyama A."/>
            <person name="Inagaki F."/>
            <person name="Takami H."/>
        </authorList>
    </citation>
    <scope>NUCLEOTIDE SEQUENCE</scope>
    <source>
        <strain evidence="1">Expedition CK06-06</strain>
    </source>
</reference>
<sequence>HFSPESADVTQSTEKGLPAGSSENWMEILCKGHKVGYTVTRVTKIKKEFEVREEIFLTVNLMGSVQKIMSCTRAMVDEQFLLNRFDFSLCSDLITFKISGKIEGNSLSLVMGEPGKEQIQLIKLPERPMISAGLTQFFKPGTLKIGESFRFPLFDPVSMTTNPATVKVVAKEKIKLHGQTYKAFRLEMDFLGRQLVFWLDEEGVPLKEKGFMGFTLVRSNPIRAQLDFDESRYQHQKE</sequence>
<dbReference type="AlphaFoldDB" id="X1HKH4"/>
<accession>X1HKH4</accession>
<protein>
    <recommendedName>
        <fullName evidence="2">DUF3108 domain-containing protein</fullName>
    </recommendedName>
</protein>
<proteinExistence type="predicted"/>
<dbReference type="EMBL" id="BARU01025797">
    <property type="protein sequence ID" value="GAH70631.1"/>
    <property type="molecule type" value="Genomic_DNA"/>
</dbReference>
<evidence type="ECO:0000313" key="1">
    <source>
        <dbReference type="EMBL" id="GAH70631.1"/>
    </source>
</evidence>
<gene>
    <name evidence="1" type="ORF">S03H2_41516</name>
</gene>